<organism evidence="2 3">
    <name type="scientific">Streptomyces collinus</name>
    <dbReference type="NCBI Taxonomy" id="42684"/>
    <lineage>
        <taxon>Bacteria</taxon>
        <taxon>Bacillati</taxon>
        <taxon>Actinomycetota</taxon>
        <taxon>Actinomycetes</taxon>
        <taxon>Kitasatosporales</taxon>
        <taxon>Streptomycetaceae</taxon>
        <taxon>Streptomyces</taxon>
    </lineage>
</organism>
<protein>
    <submittedName>
        <fullName evidence="2">Uncharacterized protein</fullName>
    </submittedName>
</protein>
<proteinExistence type="predicted"/>
<evidence type="ECO:0000256" key="1">
    <source>
        <dbReference type="SAM" id="MobiDB-lite"/>
    </source>
</evidence>
<name>A0AA89TKX0_STRCU</name>
<dbReference type="AlphaFoldDB" id="A0AA89TKX0"/>
<feature type="compositionally biased region" description="Basic and acidic residues" evidence="1">
    <location>
        <begin position="1"/>
        <end position="17"/>
    </location>
</feature>
<feature type="compositionally biased region" description="Basic and acidic residues" evidence="1">
    <location>
        <begin position="24"/>
        <end position="49"/>
    </location>
</feature>
<gene>
    <name evidence="2" type="ORF">HNR72_006842</name>
</gene>
<sequence length="66" mass="7570">MSQHEDRDRDQDQHGKPPETALEEVLREVEDAETRTRDSDEQRRHRGEAGEAVTPNARAQDESEGD</sequence>
<keyword evidence="3" id="KW-1185">Reference proteome</keyword>
<dbReference type="Proteomes" id="UP000579531">
    <property type="component" value="Unassembled WGS sequence"/>
</dbReference>
<accession>A0AA89TKX0</accession>
<evidence type="ECO:0000313" key="3">
    <source>
        <dbReference type="Proteomes" id="UP000579531"/>
    </source>
</evidence>
<dbReference type="RefSeq" id="WP_184853346.1">
    <property type="nucleotide sequence ID" value="NZ_BAABFE010000016.1"/>
</dbReference>
<reference evidence="2 3" key="1">
    <citation type="submission" date="2020-08" db="EMBL/GenBank/DDBJ databases">
        <title>Sequencing the genomes of 1000 actinobacteria strains.</title>
        <authorList>
            <person name="Klenk H.-P."/>
        </authorList>
    </citation>
    <scope>NUCLEOTIDE SEQUENCE [LARGE SCALE GENOMIC DNA]</scope>
    <source>
        <strain evidence="2 3">DSM 40129</strain>
    </source>
</reference>
<comment type="caution">
    <text evidence="2">The sequence shown here is derived from an EMBL/GenBank/DDBJ whole genome shotgun (WGS) entry which is preliminary data.</text>
</comment>
<dbReference type="EMBL" id="JACHLX010000001">
    <property type="protein sequence ID" value="MBB5815814.1"/>
    <property type="molecule type" value="Genomic_DNA"/>
</dbReference>
<evidence type="ECO:0000313" key="2">
    <source>
        <dbReference type="EMBL" id="MBB5815814.1"/>
    </source>
</evidence>
<feature type="region of interest" description="Disordered" evidence="1">
    <location>
        <begin position="1"/>
        <end position="66"/>
    </location>
</feature>
<dbReference type="GeneID" id="93843263"/>